<dbReference type="PANTHER" id="PTHR22789">
    <property type="entry name" value="FUCULOSE PHOSPHATE ALDOLASE"/>
    <property type="match status" value="1"/>
</dbReference>
<evidence type="ECO:0000259" key="3">
    <source>
        <dbReference type="SMART" id="SM01007"/>
    </source>
</evidence>
<dbReference type="Gene3D" id="3.40.225.10">
    <property type="entry name" value="Class II aldolase/adducin N-terminal domain"/>
    <property type="match status" value="1"/>
</dbReference>
<accession>A0ABR7GFS8</accession>
<name>A0ABR7GFS8_9FIRM</name>
<gene>
    <name evidence="4" type="ORF">H8R94_06775</name>
</gene>
<comment type="caution">
    <text evidence="4">The sequence shown here is derived from an EMBL/GenBank/DDBJ whole genome shotgun (WGS) entry which is preliminary data.</text>
</comment>
<dbReference type="InterPro" id="IPR050197">
    <property type="entry name" value="Aldolase_class_II_sugar_metab"/>
</dbReference>
<dbReference type="Pfam" id="PF00596">
    <property type="entry name" value="Aldolase_II"/>
    <property type="match status" value="1"/>
</dbReference>
<sequence>MAYSREEAAELIIKAGYALVEKGLIARTWGNISARLSDTEFLVTPSGMGYDRLTPDKLVVCKISDCSYEGEIKPSSEKGVHGEAYKYRPDVNFVIHTHQLYATAVGTTGKSLSARTAEEEKILGADVISAKYAISSTRHLMRNVSDAIQKNTASNAFFMRYHGVLCLGRDYDHAFAVSETLEDICKDIICRKDQLIVDEIRMTDPGTIAQSLGISLDDLQALVDKTGKKSLLLDTSKVVEDIAGTETKIYPMIDDMAQIAGVRFLCLAPADGTFLTKAESQLQKKTCVFIRGIGALCLASDPEEAEAVAMVLEKNCLAYAYGRRQGEYAHLGLLDAALQRNTYVKKYSKLK</sequence>
<keyword evidence="2" id="KW-0456">Lyase</keyword>
<dbReference type="InterPro" id="IPR001303">
    <property type="entry name" value="Aldolase_II/adducin_N"/>
</dbReference>
<evidence type="ECO:0000256" key="1">
    <source>
        <dbReference type="ARBA" id="ARBA00022723"/>
    </source>
</evidence>
<evidence type="ECO:0000313" key="4">
    <source>
        <dbReference type="EMBL" id="MBC5686312.1"/>
    </source>
</evidence>
<keyword evidence="5" id="KW-1185">Reference proteome</keyword>
<dbReference type="SMART" id="SM01007">
    <property type="entry name" value="Aldolase_II"/>
    <property type="match status" value="1"/>
</dbReference>
<dbReference type="EMBL" id="JACOPG010000002">
    <property type="protein sequence ID" value="MBC5686312.1"/>
    <property type="molecule type" value="Genomic_DNA"/>
</dbReference>
<feature type="domain" description="Class II aldolase/adducin N-terminal" evidence="3">
    <location>
        <begin position="10"/>
        <end position="189"/>
    </location>
</feature>
<dbReference type="SUPFAM" id="SSF53639">
    <property type="entry name" value="AraD/HMP-PK domain-like"/>
    <property type="match status" value="1"/>
</dbReference>
<dbReference type="PANTHER" id="PTHR22789:SF0">
    <property type="entry name" value="3-OXO-TETRONATE 4-PHOSPHATE DECARBOXYLASE-RELATED"/>
    <property type="match status" value="1"/>
</dbReference>
<evidence type="ECO:0000256" key="2">
    <source>
        <dbReference type="ARBA" id="ARBA00023239"/>
    </source>
</evidence>
<proteinExistence type="predicted"/>
<dbReference type="RefSeq" id="WP_118280563.1">
    <property type="nucleotide sequence ID" value="NZ_JACOPG010000002.1"/>
</dbReference>
<keyword evidence="1" id="KW-0479">Metal-binding</keyword>
<reference evidence="4 5" key="1">
    <citation type="submission" date="2020-08" db="EMBL/GenBank/DDBJ databases">
        <title>Genome public.</title>
        <authorList>
            <person name="Liu C."/>
            <person name="Sun Q."/>
        </authorList>
    </citation>
    <scope>NUCLEOTIDE SEQUENCE [LARGE SCALE GENOMIC DNA]</scope>
    <source>
        <strain evidence="4 5">NSJ-9</strain>
    </source>
</reference>
<dbReference type="InterPro" id="IPR036409">
    <property type="entry name" value="Aldolase_II/adducin_N_sf"/>
</dbReference>
<dbReference type="Proteomes" id="UP000643810">
    <property type="component" value="Unassembled WGS sequence"/>
</dbReference>
<organism evidence="4 5">
    <name type="scientific">Roseburia lenta</name>
    <dbReference type="NCBI Taxonomy" id="2763061"/>
    <lineage>
        <taxon>Bacteria</taxon>
        <taxon>Bacillati</taxon>
        <taxon>Bacillota</taxon>
        <taxon>Clostridia</taxon>
        <taxon>Lachnospirales</taxon>
        <taxon>Lachnospiraceae</taxon>
        <taxon>Roseburia</taxon>
    </lineage>
</organism>
<protein>
    <submittedName>
        <fullName evidence="4">Class II aldolase/adducin family protein</fullName>
    </submittedName>
</protein>
<evidence type="ECO:0000313" key="5">
    <source>
        <dbReference type="Proteomes" id="UP000643810"/>
    </source>
</evidence>